<dbReference type="Gene3D" id="3.40.710.10">
    <property type="entry name" value="DD-peptidase/beta-lactamase superfamily"/>
    <property type="match status" value="2"/>
</dbReference>
<dbReference type="PANTHER" id="PTHR43283">
    <property type="entry name" value="BETA-LACTAMASE-RELATED"/>
    <property type="match status" value="1"/>
</dbReference>
<feature type="domain" description="Beta-lactamase-related" evidence="1">
    <location>
        <begin position="15"/>
        <end position="116"/>
    </location>
</feature>
<accession>A0ABQ6GD35</accession>
<comment type="caution">
    <text evidence="2">The sequence shown here is derived from an EMBL/GenBank/DDBJ whole genome shotgun (WGS) entry which is preliminary data.</text>
</comment>
<keyword evidence="3" id="KW-1185">Reference proteome</keyword>
<protein>
    <recommendedName>
        <fullName evidence="1">Beta-lactamase-related domain-containing protein</fullName>
    </recommendedName>
</protein>
<proteinExistence type="predicted"/>
<dbReference type="Proteomes" id="UP001157114">
    <property type="component" value="Unassembled WGS sequence"/>
</dbReference>
<gene>
    <name evidence="2" type="ORF">MU1_23500</name>
</gene>
<feature type="domain" description="Beta-lactamase-related" evidence="1">
    <location>
        <begin position="133"/>
        <end position="283"/>
    </location>
</feature>
<sequence>MKDILIANNSHFDSLIDNVQQTQNRVGSSAGALVIIQDQEIVTEWYDGYHHHKKGAQKVTSDSLFNIYSTRKTYVGLATAIAIVEAGIDIDTLVSDLLEDFPKEYLADVTLRDLATKSGPKYFGPLQIEREELAAKVIERITGFTINQLITEKVLHPLQLANTEWVSKPKENLVCDYQASDGYASVRIESDEGHERNLYCSAKDLAVWGQLHLNKGFLNEKQILNSSIFELMENVKNDKTEKRIFGWYYQEDWYYATGATGCHCVILPEYNTVGVRMLNKYTDDYKDDQLTFNKLLLDCIKGKR</sequence>
<reference evidence="2 3" key="1">
    <citation type="submission" date="2023-03" db="EMBL/GenBank/DDBJ databases">
        <title>Draft genome sequence of the bacteria which degrade cell wall of Tricholomamatutake.</title>
        <authorList>
            <person name="Konishi Y."/>
            <person name="Fukuta Y."/>
            <person name="Shirasaka N."/>
        </authorList>
    </citation>
    <scope>NUCLEOTIDE SEQUENCE [LARGE SCALE GENOMIC DNA]</scope>
    <source>
        <strain evidence="3">mu1</strain>
    </source>
</reference>
<name>A0ABQ6GD35_9BACL</name>
<dbReference type="SUPFAM" id="SSF56601">
    <property type="entry name" value="beta-lactamase/transpeptidase-like"/>
    <property type="match status" value="1"/>
</dbReference>
<dbReference type="Pfam" id="PF00144">
    <property type="entry name" value="Beta-lactamase"/>
    <property type="match status" value="2"/>
</dbReference>
<dbReference type="PANTHER" id="PTHR43283:SF7">
    <property type="entry name" value="BETA-LACTAMASE-RELATED DOMAIN-CONTAINING PROTEIN"/>
    <property type="match status" value="1"/>
</dbReference>
<dbReference type="InterPro" id="IPR012338">
    <property type="entry name" value="Beta-lactam/transpept-like"/>
</dbReference>
<dbReference type="InterPro" id="IPR050789">
    <property type="entry name" value="Diverse_Enzym_Activities"/>
</dbReference>
<dbReference type="EMBL" id="BSSQ01000010">
    <property type="protein sequence ID" value="GLX68005.1"/>
    <property type="molecule type" value="Genomic_DNA"/>
</dbReference>
<dbReference type="RefSeq" id="WP_284238760.1">
    <property type="nucleotide sequence ID" value="NZ_BSSQ01000010.1"/>
</dbReference>
<evidence type="ECO:0000313" key="2">
    <source>
        <dbReference type="EMBL" id="GLX68005.1"/>
    </source>
</evidence>
<evidence type="ECO:0000313" key="3">
    <source>
        <dbReference type="Proteomes" id="UP001157114"/>
    </source>
</evidence>
<organism evidence="2 3">
    <name type="scientific">Paenibacillus glycanilyticus</name>
    <dbReference type="NCBI Taxonomy" id="126569"/>
    <lineage>
        <taxon>Bacteria</taxon>
        <taxon>Bacillati</taxon>
        <taxon>Bacillota</taxon>
        <taxon>Bacilli</taxon>
        <taxon>Bacillales</taxon>
        <taxon>Paenibacillaceae</taxon>
        <taxon>Paenibacillus</taxon>
    </lineage>
</organism>
<evidence type="ECO:0000259" key="1">
    <source>
        <dbReference type="Pfam" id="PF00144"/>
    </source>
</evidence>
<dbReference type="InterPro" id="IPR001466">
    <property type="entry name" value="Beta-lactam-related"/>
</dbReference>